<evidence type="ECO:0000313" key="11">
    <source>
        <dbReference type="EMBL" id="TFJ84291.1"/>
    </source>
</evidence>
<dbReference type="GO" id="GO:0030145">
    <property type="term" value="F:manganese ion binding"/>
    <property type="evidence" value="ECO:0007669"/>
    <property type="project" value="InterPro"/>
</dbReference>
<evidence type="ECO:0000256" key="8">
    <source>
        <dbReference type="ARBA" id="ARBA00023211"/>
    </source>
</evidence>
<proteinExistence type="inferred from homology"/>
<reference evidence="11 12" key="1">
    <citation type="submission" date="2019-01" db="EMBL/GenBank/DDBJ databases">
        <title>Nuclear Genome Assembly of the Microalgal Biofuel strain Nannochloropsis salina CCMP1776.</title>
        <authorList>
            <person name="Hovde B."/>
        </authorList>
    </citation>
    <scope>NUCLEOTIDE SEQUENCE [LARGE SCALE GENOMIC DNA]</scope>
    <source>
        <strain evidence="11 12">CCMP1776</strain>
    </source>
</reference>
<feature type="region of interest" description="Disordered" evidence="9">
    <location>
        <begin position="244"/>
        <end position="300"/>
    </location>
</feature>
<dbReference type="PRINTS" id="PR00502">
    <property type="entry name" value="NUDIXFAMILY"/>
</dbReference>
<dbReference type="GO" id="GO:0140933">
    <property type="term" value="F:5'-(N(7)-methylguanosine 5'-triphospho)-[mRNA] hydrolase activity"/>
    <property type="evidence" value="ECO:0007669"/>
    <property type="project" value="InterPro"/>
</dbReference>
<dbReference type="Gene3D" id="1.10.10.1050">
    <property type="entry name" value="Dcp2, box A domain"/>
    <property type="match status" value="1"/>
</dbReference>
<dbReference type="AlphaFoldDB" id="A0A4D9CY05"/>
<keyword evidence="7" id="KW-0694">RNA-binding</keyword>
<accession>A0A4D9CY05</accession>
<comment type="cofactor">
    <cofactor evidence="1">
        <name>Mn(2+)</name>
        <dbReference type="ChEBI" id="CHEBI:29035"/>
    </cofactor>
</comment>
<name>A0A4D9CY05_9STRA</name>
<dbReference type="GO" id="GO:0000184">
    <property type="term" value="P:nuclear-transcribed mRNA catabolic process, nonsense-mediated decay"/>
    <property type="evidence" value="ECO:0007669"/>
    <property type="project" value="InterPro"/>
</dbReference>
<evidence type="ECO:0000256" key="6">
    <source>
        <dbReference type="ARBA" id="ARBA00022801"/>
    </source>
</evidence>
<dbReference type="PROSITE" id="PS00893">
    <property type="entry name" value="NUDIX_BOX"/>
    <property type="match status" value="1"/>
</dbReference>
<evidence type="ECO:0000256" key="3">
    <source>
        <dbReference type="ARBA" id="ARBA00005279"/>
    </source>
</evidence>
<dbReference type="InterPro" id="IPR020476">
    <property type="entry name" value="Nudix_hydrolase"/>
</dbReference>
<comment type="similarity">
    <text evidence="3">Belongs to the Nudix hydrolase family. DCP2 subfamily.</text>
</comment>
<dbReference type="InterPro" id="IPR015797">
    <property type="entry name" value="NUDIX_hydrolase-like_dom_sf"/>
</dbReference>
<dbReference type="GO" id="GO:0003723">
    <property type="term" value="F:RNA binding"/>
    <property type="evidence" value="ECO:0007669"/>
    <property type="project" value="UniProtKB-KW"/>
</dbReference>
<dbReference type="InterPro" id="IPR036189">
    <property type="entry name" value="DCP2_BoxA_sf"/>
</dbReference>
<sequence>MDVQRCTELWGSHTSKDSSIFNKGHVQGMSLDAAMLEIEARFLLNLPEEELASVDRLFFQLEQAYWYYEDFLADAHPDALPHFSLEAFTRALFTRSECLQHLKESHEDLVKAFNSYKYSVPVYGCVCLNRAQDKVLLVCNWDGKGWTLPKGKVNEGEAPADCAAREVEEETGYDVRGRLREEDAFTMVQNAKRIHLYIVPEVPEDFPFYPQVRKEISEVKFWPINSLPKGAYGLTRPLDHVRHWQEKKRQGSGRVRAGSSKTPKRGGPGQQGPRSSSVGKGGRAKSAPGVRNGRAQGGWEAAADAHNATTFGAGDAGEDWDVEAMFAANEKLTGRKFTYDGNPQRFGDSPQSQGKQAERGRKDPGQPTQSGKEEAAEGARATSAMGAPGEGGGKPRRINQIEGEAGGNMIAPATPASPPVSLLAQQLRVHVPSTPPGVQSCGEIERRVGAEAGGKKTEIAMSAGEGVDFTFDAQDILSVLHF</sequence>
<dbReference type="PANTHER" id="PTHR23114:SF17">
    <property type="entry name" value="M7GPPPN-MRNA HYDROLASE"/>
    <property type="match status" value="1"/>
</dbReference>
<feature type="region of interest" description="Disordered" evidence="9">
    <location>
        <begin position="336"/>
        <end position="400"/>
    </location>
</feature>
<dbReference type="SMART" id="SM01125">
    <property type="entry name" value="DCP2"/>
    <property type="match status" value="1"/>
</dbReference>
<dbReference type="SUPFAM" id="SSF140586">
    <property type="entry name" value="Dcp2 domain-like"/>
    <property type="match status" value="1"/>
</dbReference>
<dbReference type="Pfam" id="PF05026">
    <property type="entry name" value="DCP2"/>
    <property type="match status" value="1"/>
</dbReference>
<dbReference type="InterPro" id="IPR044099">
    <property type="entry name" value="Dcp2_NUDIX"/>
</dbReference>
<keyword evidence="6" id="KW-0378">Hydrolase</keyword>
<keyword evidence="5" id="KW-0479">Metal-binding</keyword>
<dbReference type="CDD" id="cd03672">
    <property type="entry name" value="NUDIX_Dcp2p_Nudt20"/>
    <property type="match status" value="1"/>
</dbReference>
<keyword evidence="4" id="KW-0963">Cytoplasm</keyword>
<evidence type="ECO:0000259" key="10">
    <source>
        <dbReference type="PROSITE" id="PS51462"/>
    </source>
</evidence>
<dbReference type="Proteomes" id="UP000355283">
    <property type="component" value="Unassembled WGS sequence"/>
</dbReference>
<keyword evidence="8" id="KW-0464">Manganese</keyword>
<evidence type="ECO:0000256" key="2">
    <source>
        <dbReference type="ARBA" id="ARBA00004496"/>
    </source>
</evidence>
<dbReference type="GO" id="GO:0005737">
    <property type="term" value="C:cytoplasm"/>
    <property type="evidence" value="ECO:0007669"/>
    <property type="project" value="UniProtKB-SubCell"/>
</dbReference>
<dbReference type="Gene3D" id="3.90.79.10">
    <property type="entry name" value="Nucleoside Triphosphate Pyrophosphohydrolase"/>
    <property type="match status" value="1"/>
</dbReference>
<dbReference type="PROSITE" id="PS51462">
    <property type="entry name" value="NUDIX"/>
    <property type="match status" value="1"/>
</dbReference>
<dbReference type="Pfam" id="PF00293">
    <property type="entry name" value="NUDIX"/>
    <property type="match status" value="1"/>
</dbReference>
<protein>
    <recommendedName>
        <fullName evidence="10">Nudix hydrolase domain-containing protein</fullName>
    </recommendedName>
</protein>
<dbReference type="GO" id="GO:0000290">
    <property type="term" value="P:deadenylation-dependent decapping of nuclear-transcribed mRNA"/>
    <property type="evidence" value="ECO:0007669"/>
    <property type="project" value="InterPro"/>
</dbReference>
<evidence type="ECO:0000256" key="7">
    <source>
        <dbReference type="ARBA" id="ARBA00022884"/>
    </source>
</evidence>
<evidence type="ECO:0000256" key="5">
    <source>
        <dbReference type="ARBA" id="ARBA00022723"/>
    </source>
</evidence>
<keyword evidence="12" id="KW-1185">Reference proteome</keyword>
<evidence type="ECO:0000256" key="9">
    <source>
        <dbReference type="SAM" id="MobiDB-lite"/>
    </source>
</evidence>
<organism evidence="11 12">
    <name type="scientific">Nannochloropsis salina CCMP1776</name>
    <dbReference type="NCBI Taxonomy" id="1027361"/>
    <lineage>
        <taxon>Eukaryota</taxon>
        <taxon>Sar</taxon>
        <taxon>Stramenopiles</taxon>
        <taxon>Ochrophyta</taxon>
        <taxon>Eustigmatophyceae</taxon>
        <taxon>Eustigmatales</taxon>
        <taxon>Monodopsidaceae</taxon>
        <taxon>Microchloropsis</taxon>
        <taxon>Microchloropsis salina</taxon>
    </lineage>
</organism>
<dbReference type="EMBL" id="SDOX01000019">
    <property type="protein sequence ID" value="TFJ84291.1"/>
    <property type="molecule type" value="Genomic_DNA"/>
</dbReference>
<gene>
    <name evidence="11" type="ORF">NSK_004282</name>
</gene>
<comment type="subcellular location">
    <subcellularLocation>
        <location evidence="2">Cytoplasm</location>
    </subcellularLocation>
</comment>
<dbReference type="PANTHER" id="PTHR23114">
    <property type="entry name" value="M7GPPPN-MRNA HYDROLASE"/>
    <property type="match status" value="1"/>
</dbReference>
<comment type="caution">
    <text evidence="11">The sequence shown here is derived from an EMBL/GenBank/DDBJ whole genome shotgun (WGS) entry which is preliminary data.</text>
</comment>
<dbReference type="OrthoDB" id="18996at2759"/>
<dbReference type="InterPro" id="IPR000086">
    <property type="entry name" value="NUDIX_hydrolase_dom"/>
</dbReference>
<evidence type="ECO:0000256" key="1">
    <source>
        <dbReference type="ARBA" id="ARBA00001936"/>
    </source>
</evidence>
<dbReference type="FunFam" id="3.90.79.10:FF:000003">
    <property type="entry name" value="M7GpppN-mRNA hydrolase isoform 2"/>
    <property type="match status" value="1"/>
</dbReference>
<dbReference type="InterPro" id="IPR020084">
    <property type="entry name" value="NUDIX_hydrolase_CS"/>
</dbReference>
<evidence type="ECO:0000256" key="4">
    <source>
        <dbReference type="ARBA" id="ARBA00022490"/>
    </source>
</evidence>
<dbReference type="InterPro" id="IPR007722">
    <property type="entry name" value="DCP2_BoxA"/>
</dbReference>
<dbReference type="SUPFAM" id="SSF55811">
    <property type="entry name" value="Nudix"/>
    <property type="match status" value="1"/>
</dbReference>
<evidence type="ECO:0000313" key="12">
    <source>
        <dbReference type="Proteomes" id="UP000355283"/>
    </source>
</evidence>
<feature type="domain" description="Nudix hydrolase" evidence="10">
    <location>
        <begin position="118"/>
        <end position="247"/>
    </location>
</feature>